<protein>
    <submittedName>
        <fullName evidence="2">Uncharacterized protein</fullName>
    </submittedName>
</protein>
<reference evidence="2" key="1">
    <citation type="submission" date="2023-11" db="EMBL/GenBank/DDBJ databases">
        <authorList>
            <person name="De Vega J J."/>
            <person name="De Vega J J."/>
        </authorList>
    </citation>
    <scope>NUCLEOTIDE SEQUENCE</scope>
</reference>
<evidence type="ECO:0000313" key="3">
    <source>
        <dbReference type="EMBL" id="CAK5266986.1"/>
    </source>
</evidence>
<keyword evidence="4" id="KW-1185">Reference proteome</keyword>
<organism evidence="2 4">
    <name type="scientific">Mycena citricolor</name>
    <dbReference type="NCBI Taxonomy" id="2018698"/>
    <lineage>
        <taxon>Eukaryota</taxon>
        <taxon>Fungi</taxon>
        <taxon>Dikarya</taxon>
        <taxon>Basidiomycota</taxon>
        <taxon>Agaricomycotina</taxon>
        <taxon>Agaricomycetes</taxon>
        <taxon>Agaricomycetidae</taxon>
        <taxon>Agaricales</taxon>
        <taxon>Marasmiineae</taxon>
        <taxon>Mycenaceae</taxon>
        <taxon>Mycena</taxon>
    </lineage>
</organism>
<evidence type="ECO:0000256" key="1">
    <source>
        <dbReference type="SAM" id="MobiDB-lite"/>
    </source>
</evidence>
<feature type="region of interest" description="Disordered" evidence="1">
    <location>
        <begin position="40"/>
        <end position="72"/>
    </location>
</feature>
<comment type="caution">
    <text evidence="2">The sequence shown here is derived from an EMBL/GenBank/DDBJ whole genome shotgun (WGS) entry which is preliminary data.</text>
</comment>
<dbReference type="EMBL" id="CAVNYO010000111">
    <property type="protein sequence ID" value="CAK5266986.1"/>
    <property type="molecule type" value="Genomic_DNA"/>
</dbReference>
<sequence>MTSDRGAKDRMPTNKRTIERDAAVVDVEVDASLHDAARAGVAVDADPRRGRGAARPAGRAGRRDGERAGDGRVRARGALEAGAGPVLAVRDVGGHVGDQIRVRALGRETRAGHAAAGLAAFDVAARSGEGGGGEEERDEGRGEDHFECCLCEKLGGYRDGTLGLLPWRTSAFYTSVVVDGALRVICSVARVELDRRHGPAHEHVKSPPACTSTRVESRWSFLFHDSAG</sequence>
<dbReference type="Proteomes" id="UP001295794">
    <property type="component" value="Unassembled WGS sequence"/>
</dbReference>
<dbReference type="EMBL" id="CAVNYO010000109">
    <property type="protein sequence ID" value="CAK5266533.1"/>
    <property type="molecule type" value="Genomic_DNA"/>
</dbReference>
<proteinExistence type="predicted"/>
<evidence type="ECO:0000313" key="4">
    <source>
        <dbReference type="Proteomes" id="UP001295794"/>
    </source>
</evidence>
<evidence type="ECO:0000313" key="2">
    <source>
        <dbReference type="EMBL" id="CAK5266533.1"/>
    </source>
</evidence>
<accession>A0AAD2GZ19</accession>
<dbReference type="AlphaFoldDB" id="A0AAD2GZ19"/>
<name>A0AAD2GZ19_9AGAR</name>
<feature type="compositionally biased region" description="Basic and acidic residues" evidence="1">
    <location>
        <begin position="61"/>
        <end position="72"/>
    </location>
</feature>
<gene>
    <name evidence="2" type="ORF">MYCIT1_LOCUS8336</name>
    <name evidence="3" type="ORF">MYCIT1_LOCUS9077</name>
</gene>